<evidence type="ECO:0000313" key="1">
    <source>
        <dbReference type="EMBL" id="NHF60538.1"/>
    </source>
</evidence>
<evidence type="ECO:0000313" key="2">
    <source>
        <dbReference type="Proteomes" id="UP000707206"/>
    </source>
</evidence>
<gene>
    <name evidence="1" type="ORF">FK220_014380</name>
</gene>
<name>A0A967AWQ1_9FLAO</name>
<reference evidence="1" key="1">
    <citation type="submission" date="2019-07" db="EMBL/GenBank/DDBJ databases">
        <authorList>
            <person name="De-Chao Zhang Q."/>
        </authorList>
    </citation>
    <scope>NUCLEOTIDE SEQUENCE</scope>
    <source>
        <strain evidence="1">TP-CH-4</strain>
    </source>
</reference>
<dbReference type="RefSeq" id="WP_152575035.1">
    <property type="nucleotide sequence ID" value="NZ_VIKU02000004.1"/>
</dbReference>
<comment type="caution">
    <text evidence="1">The sequence shown here is derived from an EMBL/GenBank/DDBJ whole genome shotgun (WGS) entry which is preliminary data.</text>
</comment>
<dbReference type="Proteomes" id="UP000707206">
    <property type="component" value="Unassembled WGS sequence"/>
</dbReference>
<reference evidence="1" key="2">
    <citation type="submission" date="2020-03" db="EMBL/GenBank/DDBJ databases">
        <title>Flavobacteriaceae bacterium strain TP-CH-4, a member of the family Flavobacteriaceae isolated from a deep-sea seamount.</title>
        <authorList>
            <person name="Zhang D.-C."/>
        </authorList>
    </citation>
    <scope>NUCLEOTIDE SEQUENCE</scope>
    <source>
        <strain evidence="1">TP-CH-4</strain>
    </source>
</reference>
<dbReference type="EMBL" id="VIKU02000004">
    <property type="protein sequence ID" value="NHF60538.1"/>
    <property type="molecule type" value="Genomic_DNA"/>
</dbReference>
<sequence length="354" mass="41653">MSINQIVTPLDSAVLETKEQYKVYFKIVTHAFEELVKSIADKRLCSEIEANFVKQYCELITYSLEAFRIKYLYDDEEKMRIDLTESGFPNYLEFRYLYNDLELRQQHIGKLPKVEELKQEFLDTLLKNKRPIPERRLQQAASIIYYSSVERQYIFKRFVQGKIVELGNNAEAPYLISWAFYDVTHNRPFICFMYFDLYKEKLEAYRQRIYQVLEQTADRNMDLDMMAYAIDKRLPKLLPKKIRKIDLGPLHNVFAKDELIVTHTVLEAIIKKTLDLSAFAVSLRMDETVSTGDFAEGNFFSKQYLQVWAPTKVSTYLLAPHRVIQVFYDNIPEALHELTQEPIEISALKLQNGA</sequence>
<dbReference type="AlphaFoldDB" id="A0A967AWQ1"/>
<accession>A0A967AWQ1</accession>
<organism evidence="1 2">
    <name type="scientific">Pelagihabitans pacificus</name>
    <dbReference type="NCBI Taxonomy" id="2696054"/>
    <lineage>
        <taxon>Bacteria</taxon>
        <taxon>Pseudomonadati</taxon>
        <taxon>Bacteroidota</taxon>
        <taxon>Flavobacteriia</taxon>
        <taxon>Flavobacteriales</taxon>
        <taxon>Flavobacteriaceae</taxon>
        <taxon>Pelagihabitans</taxon>
    </lineage>
</organism>
<protein>
    <submittedName>
        <fullName evidence="1">Uncharacterized protein</fullName>
    </submittedName>
</protein>
<keyword evidence="2" id="KW-1185">Reference proteome</keyword>
<proteinExistence type="predicted"/>